<dbReference type="PANTHER" id="PTHR30547">
    <property type="entry name" value="UNCHARACTERIZED PROTEIN YHCG-RELATED"/>
    <property type="match status" value="1"/>
</dbReference>
<evidence type="ECO:0000313" key="3">
    <source>
        <dbReference type="Proteomes" id="UP001597509"/>
    </source>
</evidence>
<keyword evidence="3" id="KW-1185">Reference proteome</keyword>
<gene>
    <name evidence="2" type="ORF">ACFS6I_10100</name>
</gene>
<dbReference type="PANTHER" id="PTHR30547:SF5">
    <property type="entry name" value="NUCLEASE YHCG-RELATED"/>
    <property type="match status" value="1"/>
</dbReference>
<dbReference type="RefSeq" id="WP_380920136.1">
    <property type="nucleotide sequence ID" value="NZ_JBHUPE010000004.1"/>
</dbReference>
<feature type="domain" description="YhcG N-terminal" evidence="1">
    <location>
        <begin position="36"/>
        <end position="95"/>
    </location>
</feature>
<name>A0ABW5YV73_9SPHI</name>
<proteinExistence type="predicted"/>
<dbReference type="Proteomes" id="UP001597509">
    <property type="component" value="Unassembled WGS sequence"/>
</dbReference>
<organism evidence="2 3">
    <name type="scientific">Sphingobacterium anhuiense</name>
    <dbReference type="NCBI Taxonomy" id="493780"/>
    <lineage>
        <taxon>Bacteria</taxon>
        <taxon>Pseudomonadati</taxon>
        <taxon>Bacteroidota</taxon>
        <taxon>Sphingobacteriia</taxon>
        <taxon>Sphingobacteriales</taxon>
        <taxon>Sphingobacteriaceae</taxon>
        <taxon>Sphingobacterium</taxon>
    </lineage>
</organism>
<protein>
    <submittedName>
        <fullName evidence="2">DUF1016 N-terminal domain-containing protein</fullName>
    </submittedName>
</protein>
<dbReference type="InterPro" id="IPR041527">
    <property type="entry name" value="YhcG_N"/>
</dbReference>
<evidence type="ECO:0000313" key="2">
    <source>
        <dbReference type="EMBL" id="MFD2904276.1"/>
    </source>
</evidence>
<dbReference type="Pfam" id="PF17761">
    <property type="entry name" value="DUF1016_N"/>
    <property type="match status" value="1"/>
</dbReference>
<evidence type="ECO:0000259" key="1">
    <source>
        <dbReference type="Pfam" id="PF17761"/>
    </source>
</evidence>
<comment type="caution">
    <text evidence="2">The sequence shown here is derived from an EMBL/GenBank/DDBJ whole genome shotgun (WGS) entry which is preliminary data.</text>
</comment>
<accession>A0ABW5YV73</accession>
<dbReference type="EMBL" id="JBHUPE010000004">
    <property type="protein sequence ID" value="MFD2904276.1"/>
    <property type="molecule type" value="Genomic_DNA"/>
</dbReference>
<sequence length="126" mass="14828">MYISLAKTIVTSKSKNKIQLKWKSGSIVKESLHHQFNSDRIKPEELLTKLSYSHFLELISISDLSKREFFEIETIKNTWSVRELRRQINTLYFERSGISKKPDQLSKIINEKAERKPSLKMAFLVL</sequence>
<reference evidence="3" key="1">
    <citation type="journal article" date="2019" name="Int. J. Syst. Evol. Microbiol.">
        <title>The Global Catalogue of Microorganisms (GCM) 10K type strain sequencing project: providing services to taxonomists for standard genome sequencing and annotation.</title>
        <authorList>
            <consortium name="The Broad Institute Genomics Platform"/>
            <consortium name="The Broad Institute Genome Sequencing Center for Infectious Disease"/>
            <person name="Wu L."/>
            <person name="Ma J."/>
        </authorList>
    </citation>
    <scope>NUCLEOTIDE SEQUENCE [LARGE SCALE GENOMIC DNA]</scope>
    <source>
        <strain evidence="3">KCTC 22209</strain>
    </source>
</reference>
<dbReference type="InterPro" id="IPR053148">
    <property type="entry name" value="PD-DEXK-like_domain"/>
</dbReference>